<proteinExistence type="predicted"/>
<feature type="chain" id="PRO_5039284737" description="Lipoprotein" evidence="1">
    <location>
        <begin position="18"/>
        <end position="207"/>
    </location>
</feature>
<keyword evidence="3" id="KW-1185">Reference proteome</keyword>
<accession>A0A7K0C4Z7</accession>
<reference evidence="2 3" key="1">
    <citation type="submission" date="2019-10" db="EMBL/GenBank/DDBJ databases">
        <title>Actinomadura rubteroloni sp. nov. and Actinomadura macrotermitis sp. nov., isolated from the gut of fungus growing-termite Macrotermes natalensis.</title>
        <authorList>
            <person name="Benndorf R."/>
            <person name="Martin K."/>
            <person name="Kuefner M."/>
            <person name="De Beer W."/>
            <person name="Kaster A.-K."/>
            <person name="Vollmers J."/>
            <person name="Poulsen M."/>
            <person name="Beemelmanns C."/>
        </authorList>
    </citation>
    <scope>NUCLEOTIDE SEQUENCE [LARGE SCALE GENOMIC DNA]</scope>
    <source>
        <strain evidence="2 3">RB68</strain>
    </source>
</reference>
<dbReference type="Proteomes" id="UP000487268">
    <property type="component" value="Unassembled WGS sequence"/>
</dbReference>
<evidence type="ECO:0000256" key="1">
    <source>
        <dbReference type="SAM" id="SignalP"/>
    </source>
</evidence>
<protein>
    <recommendedName>
        <fullName evidence="4">Lipoprotein</fullName>
    </recommendedName>
</protein>
<name>A0A7K0C4Z7_9ACTN</name>
<dbReference type="RefSeq" id="WP_153539628.1">
    <property type="nucleotide sequence ID" value="NZ_WEGH01000005.1"/>
</dbReference>
<gene>
    <name evidence="2" type="ORF">ACRB68_66220</name>
</gene>
<dbReference type="AlphaFoldDB" id="A0A7K0C4Z7"/>
<keyword evidence="1" id="KW-0732">Signal</keyword>
<evidence type="ECO:0000313" key="2">
    <source>
        <dbReference type="EMBL" id="MQY08513.1"/>
    </source>
</evidence>
<evidence type="ECO:0008006" key="4">
    <source>
        <dbReference type="Google" id="ProtNLM"/>
    </source>
</evidence>
<sequence>MLLRILCALALVPPAAGCTAEAVKPRDPVQAAGRALGPALPAVRPYEFNAPQRLTGWARDPKLERSADFTKLASALPQPLRDRLTGIKAGYYRMPGSDRVMDRFFYAGGTLRGGGADAVIEDVKKFAADHRRRTVTAATVPFGSPDVKSVQVGFGLGAYQNAFAGGPVTTNDSVVWTDGRTVGLITMEVPATSAMLARAKRVHAELS</sequence>
<organism evidence="2 3">
    <name type="scientific">Actinomadura macrotermitis</name>
    <dbReference type="NCBI Taxonomy" id="2585200"/>
    <lineage>
        <taxon>Bacteria</taxon>
        <taxon>Bacillati</taxon>
        <taxon>Actinomycetota</taxon>
        <taxon>Actinomycetes</taxon>
        <taxon>Streptosporangiales</taxon>
        <taxon>Thermomonosporaceae</taxon>
        <taxon>Actinomadura</taxon>
    </lineage>
</organism>
<dbReference type="EMBL" id="WEGH01000005">
    <property type="protein sequence ID" value="MQY08513.1"/>
    <property type="molecule type" value="Genomic_DNA"/>
</dbReference>
<feature type="signal peptide" evidence="1">
    <location>
        <begin position="1"/>
        <end position="17"/>
    </location>
</feature>
<evidence type="ECO:0000313" key="3">
    <source>
        <dbReference type="Proteomes" id="UP000487268"/>
    </source>
</evidence>
<comment type="caution">
    <text evidence="2">The sequence shown here is derived from an EMBL/GenBank/DDBJ whole genome shotgun (WGS) entry which is preliminary data.</text>
</comment>